<evidence type="ECO:0000256" key="9">
    <source>
        <dbReference type="ARBA" id="ARBA00023014"/>
    </source>
</evidence>
<comment type="subcellular location">
    <subcellularLocation>
        <location evidence="10">Cytoplasm</location>
    </subcellularLocation>
</comment>
<comment type="pathway">
    <text evidence="1 10">Cofactor biosynthesis; NAD(+) biosynthesis; quinolinate from iminoaspartate: step 1/1.</text>
</comment>
<feature type="binding site" evidence="10">
    <location>
        <position position="45"/>
    </location>
    <ligand>
        <name>iminosuccinate</name>
        <dbReference type="ChEBI" id="CHEBI:77875"/>
    </ligand>
</feature>
<dbReference type="GO" id="GO:0046872">
    <property type="term" value="F:metal ion binding"/>
    <property type="evidence" value="ECO:0007669"/>
    <property type="project" value="UniProtKB-KW"/>
</dbReference>
<dbReference type="SUPFAM" id="SSF142754">
    <property type="entry name" value="NadA-like"/>
    <property type="match status" value="1"/>
</dbReference>
<keyword evidence="3 10" id="KW-0004">4Fe-4S</keyword>
<evidence type="ECO:0000256" key="10">
    <source>
        <dbReference type="HAMAP-Rule" id="MF_00568"/>
    </source>
</evidence>
<evidence type="ECO:0000256" key="8">
    <source>
        <dbReference type="ARBA" id="ARBA00023004"/>
    </source>
</evidence>
<dbReference type="Gene3D" id="3.40.50.10800">
    <property type="entry name" value="NadA-like"/>
    <property type="match status" value="3"/>
</dbReference>
<dbReference type="RefSeq" id="WP_152947756.1">
    <property type="nucleotide sequence ID" value="NZ_WHYR01000044.1"/>
</dbReference>
<dbReference type="FunFam" id="3.40.50.10800:FF:000003">
    <property type="entry name" value="Quinolinate synthase A"/>
    <property type="match status" value="1"/>
</dbReference>
<dbReference type="Proteomes" id="UP000441717">
    <property type="component" value="Unassembled WGS sequence"/>
</dbReference>
<keyword evidence="6 10" id="KW-0808">Transferase</keyword>
<evidence type="ECO:0000256" key="5">
    <source>
        <dbReference type="ARBA" id="ARBA00022642"/>
    </source>
</evidence>
<evidence type="ECO:0000256" key="6">
    <source>
        <dbReference type="ARBA" id="ARBA00022679"/>
    </source>
</evidence>
<evidence type="ECO:0000256" key="7">
    <source>
        <dbReference type="ARBA" id="ARBA00022723"/>
    </source>
</evidence>
<dbReference type="HAMAP" id="MF_00568">
    <property type="entry name" value="NadA_type2"/>
    <property type="match status" value="1"/>
</dbReference>
<name>A0A6N7IVV6_9FIRM</name>
<dbReference type="Pfam" id="PF02445">
    <property type="entry name" value="NadA"/>
    <property type="match status" value="1"/>
</dbReference>
<sequence>MTTPDKIQQLSQEIKQLKAERNAVILSHVYQRPEVQEVADFVGDSLGLSQRAAKTEADVIVFCGVHFMAESAAILSPDRIVLLPEIKAGCPMADMVTVEELRAKKREMPGAVVVCYVNTSAAVKAESDICCTSANAVKVVNSVPEDRPVLFIPDENLGRYVARQTGRKIYLWEGYCNTHEKLLPEDVLAAREAHPEALVLVHPECRPDVIDLADAVASTTGMIRYARESGAKEFIIGTETGILYQFRKQCPGKEFYPASDKLLCPNMKATTLEKVHRALVTLEPRVTVPADIREKALRSLERMLAVT</sequence>
<accession>A0A6N7IVV6</accession>
<dbReference type="EMBL" id="WHYR01000044">
    <property type="protein sequence ID" value="MQL53278.1"/>
    <property type="molecule type" value="Genomic_DNA"/>
</dbReference>
<evidence type="ECO:0000313" key="11">
    <source>
        <dbReference type="EMBL" id="MQL53278.1"/>
    </source>
</evidence>
<comment type="similarity">
    <text evidence="10">Belongs to the quinolinate synthase family. Type 2 subfamily.</text>
</comment>
<dbReference type="InterPro" id="IPR003473">
    <property type="entry name" value="NadA"/>
</dbReference>
<proteinExistence type="inferred from homology"/>
<comment type="caution">
    <text evidence="11">The sequence shown here is derived from an EMBL/GenBank/DDBJ whole genome shotgun (WGS) entry which is preliminary data.</text>
</comment>
<dbReference type="NCBIfam" id="NF006878">
    <property type="entry name" value="PRK09375.1-2"/>
    <property type="match status" value="1"/>
</dbReference>
<feature type="binding site" evidence="10">
    <location>
        <position position="28"/>
    </location>
    <ligand>
        <name>iminosuccinate</name>
        <dbReference type="ChEBI" id="CHEBI:77875"/>
    </ligand>
</feature>
<keyword evidence="12" id="KW-1185">Reference proteome</keyword>
<feature type="binding site" evidence="10">
    <location>
        <begin position="202"/>
        <end position="204"/>
    </location>
    <ligand>
        <name>iminosuccinate</name>
        <dbReference type="ChEBI" id="CHEBI:77875"/>
    </ligand>
</feature>
<dbReference type="AlphaFoldDB" id="A0A6N7IVV6"/>
<evidence type="ECO:0000256" key="4">
    <source>
        <dbReference type="ARBA" id="ARBA00022490"/>
    </source>
</evidence>
<feature type="binding site" evidence="10">
    <location>
        <position position="264"/>
    </location>
    <ligand>
        <name>[4Fe-4S] cluster</name>
        <dbReference type="ChEBI" id="CHEBI:49883"/>
    </ligand>
</feature>
<dbReference type="GO" id="GO:0034628">
    <property type="term" value="P:'de novo' NAD+ biosynthetic process from L-aspartate"/>
    <property type="evidence" value="ECO:0007669"/>
    <property type="project" value="TreeGrafter"/>
</dbReference>
<keyword evidence="4 10" id="KW-0963">Cytoplasm</keyword>
<evidence type="ECO:0000313" key="12">
    <source>
        <dbReference type="Proteomes" id="UP000441717"/>
    </source>
</evidence>
<feature type="binding site" evidence="10">
    <location>
        <position position="176"/>
    </location>
    <ligand>
        <name>[4Fe-4S] cluster</name>
        <dbReference type="ChEBI" id="CHEBI:49883"/>
    </ligand>
</feature>
<dbReference type="PANTHER" id="PTHR30573:SF0">
    <property type="entry name" value="QUINOLINATE SYNTHASE, CHLOROPLASTIC"/>
    <property type="match status" value="1"/>
</dbReference>
<dbReference type="GO" id="GO:0005737">
    <property type="term" value="C:cytoplasm"/>
    <property type="evidence" value="ECO:0007669"/>
    <property type="project" value="UniProtKB-SubCell"/>
</dbReference>
<dbReference type="EC" id="2.5.1.72" evidence="2 10"/>
<feature type="binding site" evidence="10">
    <location>
        <position position="133"/>
    </location>
    <ligand>
        <name>iminosuccinate</name>
        <dbReference type="ChEBI" id="CHEBI:77875"/>
    </ligand>
</feature>
<keyword evidence="9 10" id="KW-0411">Iron-sulfur</keyword>
<dbReference type="NCBIfam" id="TIGR00550">
    <property type="entry name" value="nadA"/>
    <property type="match status" value="1"/>
</dbReference>
<organism evidence="11 12">
    <name type="scientific">Desulfofundulus thermobenzoicus</name>
    <dbReference type="NCBI Taxonomy" id="29376"/>
    <lineage>
        <taxon>Bacteria</taxon>
        <taxon>Bacillati</taxon>
        <taxon>Bacillota</taxon>
        <taxon>Clostridia</taxon>
        <taxon>Eubacteriales</taxon>
        <taxon>Peptococcaceae</taxon>
        <taxon>Desulfofundulus</taxon>
    </lineage>
</organism>
<evidence type="ECO:0000256" key="1">
    <source>
        <dbReference type="ARBA" id="ARBA00005065"/>
    </source>
</evidence>
<comment type="function">
    <text evidence="10">Catalyzes the condensation of iminoaspartate with dihydroxyacetone phosphate to form quinolinate.</text>
</comment>
<dbReference type="PANTHER" id="PTHR30573">
    <property type="entry name" value="QUINOLINATE SYNTHETASE A"/>
    <property type="match status" value="1"/>
</dbReference>
<keyword evidence="8 10" id="KW-0408">Iron</keyword>
<dbReference type="InterPro" id="IPR036094">
    <property type="entry name" value="NadA_sf"/>
</dbReference>
<dbReference type="InterPro" id="IPR023066">
    <property type="entry name" value="Quinolinate_synth_type2"/>
</dbReference>
<gene>
    <name evidence="10 11" type="primary">nadA</name>
    <name evidence="11" type="ORF">GFC01_13640</name>
</gene>
<comment type="catalytic activity">
    <reaction evidence="10">
        <text>iminosuccinate + dihydroxyacetone phosphate = quinolinate + phosphate + 2 H2O + H(+)</text>
        <dbReference type="Rhea" id="RHEA:25888"/>
        <dbReference type="ChEBI" id="CHEBI:15377"/>
        <dbReference type="ChEBI" id="CHEBI:15378"/>
        <dbReference type="ChEBI" id="CHEBI:29959"/>
        <dbReference type="ChEBI" id="CHEBI:43474"/>
        <dbReference type="ChEBI" id="CHEBI:57642"/>
        <dbReference type="ChEBI" id="CHEBI:77875"/>
        <dbReference type="EC" id="2.5.1.72"/>
    </reaction>
</comment>
<evidence type="ECO:0000256" key="2">
    <source>
        <dbReference type="ARBA" id="ARBA00012669"/>
    </source>
</evidence>
<dbReference type="GO" id="GO:0051539">
    <property type="term" value="F:4 iron, 4 sulfur cluster binding"/>
    <property type="evidence" value="ECO:0007669"/>
    <property type="project" value="UniProtKB-KW"/>
</dbReference>
<feature type="binding site" evidence="10">
    <location>
        <position position="90"/>
    </location>
    <ligand>
        <name>[4Fe-4S] cluster</name>
        <dbReference type="ChEBI" id="CHEBI:49883"/>
    </ligand>
</feature>
<dbReference type="NCBIfam" id="NF006879">
    <property type="entry name" value="PRK09375.1-4"/>
    <property type="match status" value="1"/>
</dbReference>
<comment type="cofactor">
    <cofactor evidence="10">
        <name>[4Fe-4S] cluster</name>
        <dbReference type="ChEBI" id="CHEBI:49883"/>
    </cofactor>
    <text evidence="10">Binds 1 [4Fe-4S] cluster per subunit.</text>
</comment>
<feature type="binding site" evidence="10">
    <location>
        <position position="219"/>
    </location>
    <ligand>
        <name>iminosuccinate</name>
        <dbReference type="ChEBI" id="CHEBI:77875"/>
    </ligand>
</feature>
<keyword evidence="7 10" id="KW-0479">Metal-binding</keyword>
<dbReference type="GO" id="GO:0008987">
    <property type="term" value="F:quinolinate synthetase A activity"/>
    <property type="evidence" value="ECO:0007669"/>
    <property type="project" value="UniProtKB-UniRule"/>
</dbReference>
<keyword evidence="5 10" id="KW-0662">Pyridine nucleotide biosynthesis</keyword>
<reference evidence="11 12" key="1">
    <citation type="submission" date="2019-10" db="EMBL/GenBank/DDBJ databases">
        <title>Comparative genomics of sulfur disproportionating microorganisms.</title>
        <authorList>
            <person name="Ward L.M."/>
            <person name="Bertran E."/>
            <person name="Johnston D."/>
        </authorList>
    </citation>
    <scope>NUCLEOTIDE SEQUENCE [LARGE SCALE GENOMIC DNA]</scope>
    <source>
        <strain evidence="11 12">DSM 14055</strain>
    </source>
</reference>
<feature type="binding site" evidence="10">
    <location>
        <begin position="116"/>
        <end position="118"/>
    </location>
    <ligand>
        <name>iminosuccinate</name>
        <dbReference type="ChEBI" id="CHEBI:77875"/>
    </ligand>
</feature>
<dbReference type="UniPathway" id="UPA00253">
    <property type="reaction ID" value="UER00327"/>
</dbReference>
<dbReference type="OrthoDB" id="9801204at2"/>
<evidence type="ECO:0000256" key="3">
    <source>
        <dbReference type="ARBA" id="ARBA00022485"/>
    </source>
</evidence>
<protein>
    <recommendedName>
        <fullName evidence="2 10">Quinolinate synthase</fullName>
        <ecNumber evidence="2 10">2.5.1.72</ecNumber>
    </recommendedName>
</protein>